<dbReference type="EMBL" id="ML179806">
    <property type="protein sequence ID" value="THU81464.1"/>
    <property type="molecule type" value="Genomic_DNA"/>
</dbReference>
<dbReference type="AlphaFoldDB" id="A0A4S8KZG4"/>
<keyword evidence="2" id="KW-1185">Reference proteome</keyword>
<protein>
    <submittedName>
        <fullName evidence="1">Uncharacterized protein</fullName>
    </submittedName>
</protein>
<evidence type="ECO:0000313" key="1">
    <source>
        <dbReference type="EMBL" id="THU81464.1"/>
    </source>
</evidence>
<sequence>MPLPIDPWKVALEQLSGHNQSLRAPDGVDRGYALPPASLFVNTQNQSIAATLFRNWLKLRRVFIYRLSSSARRFSKKQWRQMLSPDEAKEARLDTRTGQHRLGMHNLLKEMVEETSIRLQFNDLASAPVEWEGQKLDGCQVPAEPIAKGILWELSELNFRQDFVMLDCHVDDSGMSKDNRSLALEACWDGTRDLAPLSLKFLAVQPPFLFACPSLLVLYHVIPHKIVSSQPG</sequence>
<reference evidence="1 2" key="1">
    <citation type="journal article" date="2019" name="Nat. Ecol. Evol.">
        <title>Megaphylogeny resolves global patterns of mushroom evolution.</title>
        <authorList>
            <person name="Varga T."/>
            <person name="Krizsan K."/>
            <person name="Foldi C."/>
            <person name="Dima B."/>
            <person name="Sanchez-Garcia M."/>
            <person name="Sanchez-Ramirez S."/>
            <person name="Szollosi G.J."/>
            <person name="Szarkandi J.G."/>
            <person name="Papp V."/>
            <person name="Albert L."/>
            <person name="Andreopoulos W."/>
            <person name="Angelini C."/>
            <person name="Antonin V."/>
            <person name="Barry K.W."/>
            <person name="Bougher N.L."/>
            <person name="Buchanan P."/>
            <person name="Buyck B."/>
            <person name="Bense V."/>
            <person name="Catcheside P."/>
            <person name="Chovatia M."/>
            <person name="Cooper J."/>
            <person name="Damon W."/>
            <person name="Desjardin D."/>
            <person name="Finy P."/>
            <person name="Geml J."/>
            <person name="Haridas S."/>
            <person name="Hughes K."/>
            <person name="Justo A."/>
            <person name="Karasinski D."/>
            <person name="Kautmanova I."/>
            <person name="Kiss B."/>
            <person name="Kocsube S."/>
            <person name="Kotiranta H."/>
            <person name="LaButti K.M."/>
            <person name="Lechner B.E."/>
            <person name="Liimatainen K."/>
            <person name="Lipzen A."/>
            <person name="Lukacs Z."/>
            <person name="Mihaltcheva S."/>
            <person name="Morgado L.N."/>
            <person name="Niskanen T."/>
            <person name="Noordeloos M.E."/>
            <person name="Ohm R.A."/>
            <person name="Ortiz-Santana B."/>
            <person name="Ovrebo C."/>
            <person name="Racz N."/>
            <person name="Riley R."/>
            <person name="Savchenko A."/>
            <person name="Shiryaev A."/>
            <person name="Soop K."/>
            <person name="Spirin V."/>
            <person name="Szebenyi C."/>
            <person name="Tomsovsky M."/>
            <person name="Tulloss R.E."/>
            <person name="Uehling J."/>
            <person name="Grigoriev I.V."/>
            <person name="Vagvolgyi C."/>
            <person name="Papp T."/>
            <person name="Martin F.M."/>
            <person name="Miettinen O."/>
            <person name="Hibbett D.S."/>
            <person name="Nagy L.G."/>
        </authorList>
    </citation>
    <scope>NUCLEOTIDE SEQUENCE [LARGE SCALE GENOMIC DNA]</scope>
    <source>
        <strain evidence="1 2">CBS 962.96</strain>
    </source>
</reference>
<organism evidence="1 2">
    <name type="scientific">Dendrothele bispora (strain CBS 962.96)</name>
    <dbReference type="NCBI Taxonomy" id="1314807"/>
    <lineage>
        <taxon>Eukaryota</taxon>
        <taxon>Fungi</taxon>
        <taxon>Dikarya</taxon>
        <taxon>Basidiomycota</taxon>
        <taxon>Agaricomycotina</taxon>
        <taxon>Agaricomycetes</taxon>
        <taxon>Agaricomycetidae</taxon>
        <taxon>Agaricales</taxon>
        <taxon>Agaricales incertae sedis</taxon>
        <taxon>Dendrothele</taxon>
    </lineage>
</organism>
<dbReference type="Proteomes" id="UP000297245">
    <property type="component" value="Unassembled WGS sequence"/>
</dbReference>
<accession>A0A4S8KZG4</accession>
<dbReference type="OrthoDB" id="2634326at2759"/>
<proteinExistence type="predicted"/>
<gene>
    <name evidence="1" type="ORF">K435DRAFT_823420</name>
</gene>
<name>A0A4S8KZG4_DENBC</name>
<evidence type="ECO:0000313" key="2">
    <source>
        <dbReference type="Proteomes" id="UP000297245"/>
    </source>
</evidence>